<name>A0AAV5B6N4_9ACTN</name>
<dbReference type="EMBL" id="BQKC01000001">
    <property type="protein sequence ID" value="GJM56113.1"/>
    <property type="molecule type" value="Genomic_DNA"/>
</dbReference>
<dbReference type="InterPro" id="IPR029044">
    <property type="entry name" value="Nucleotide-diphossugar_trans"/>
</dbReference>
<protein>
    <submittedName>
        <fullName evidence="6">EpsQ protein</fullName>
    </submittedName>
</protein>
<dbReference type="SUPFAM" id="SSF53448">
    <property type="entry name" value="Nucleotide-diphospho-sugar transferases"/>
    <property type="match status" value="1"/>
</dbReference>
<comment type="pathway">
    <text evidence="1">Cell wall biogenesis; cell wall polysaccharide biosynthesis.</text>
</comment>
<comment type="caution">
    <text evidence="6">The sequence shown here is derived from an EMBL/GenBank/DDBJ whole genome shotgun (WGS) entry which is preliminary data.</text>
</comment>
<dbReference type="PANTHER" id="PTHR43179:SF12">
    <property type="entry name" value="GALACTOFURANOSYLTRANSFERASE GLFT2"/>
    <property type="match status" value="1"/>
</dbReference>
<dbReference type="RefSeq" id="WP_265591036.1">
    <property type="nucleotide sequence ID" value="NZ_BQKC01000001.1"/>
</dbReference>
<accession>A0AAV5B6N4</accession>
<keyword evidence="4" id="KW-0808">Transferase</keyword>
<evidence type="ECO:0000313" key="6">
    <source>
        <dbReference type="EMBL" id="GJM56113.1"/>
    </source>
</evidence>
<dbReference type="PANTHER" id="PTHR43179">
    <property type="entry name" value="RHAMNOSYLTRANSFERASE WBBL"/>
    <property type="match status" value="1"/>
</dbReference>
<evidence type="ECO:0000256" key="3">
    <source>
        <dbReference type="ARBA" id="ARBA00022676"/>
    </source>
</evidence>
<evidence type="ECO:0000256" key="1">
    <source>
        <dbReference type="ARBA" id="ARBA00004776"/>
    </source>
</evidence>
<dbReference type="InterPro" id="IPR001173">
    <property type="entry name" value="Glyco_trans_2-like"/>
</dbReference>
<sequence length="296" mass="32093">MAVAACITVHNPDVARLGSVVDALRDSVEAVVLFDNGGAEAFLMARGLNQCDGFQVIGSGENVGLSRALNCCCAKAAEMGMGRVLLMDQDSIPGPHMVEELTRGFNGRGNVAIVCPRIVKEGEDAAIADSKVDSSEEDVPRAITSGSLLSLDAWESVGGFDEDLFVDWVDYDFSASLRDAGYRLVRENGVFLEHQLGNASPVTLPVPVVGRDGVRLLRMLRTNHSEARRMDKARSWAISLAKGRSRAIRAQEVRYVFATVLRDLLVEKNKRGLVDAYARGFREGIAHVRGKEAQSC</sequence>
<feature type="domain" description="Glycosyltransferase 2-like" evidence="5">
    <location>
        <begin position="6"/>
        <end position="125"/>
    </location>
</feature>
<dbReference type="Gene3D" id="3.90.550.10">
    <property type="entry name" value="Spore Coat Polysaccharide Biosynthesis Protein SpsA, Chain A"/>
    <property type="match status" value="1"/>
</dbReference>
<gene>
    <name evidence="6" type="ORF">ATOP_17680</name>
</gene>
<evidence type="ECO:0000259" key="5">
    <source>
        <dbReference type="Pfam" id="PF00535"/>
    </source>
</evidence>
<dbReference type="Pfam" id="PF00535">
    <property type="entry name" value="Glycos_transf_2"/>
    <property type="match status" value="1"/>
</dbReference>
<dbReference type="GO" id="GO:0016757">
    <property type="term" value="F:glycosyltransferase activity"/>
    <property type="evidence" value="ECO:0007669"/>
    <property type="project" value="UniProtKB-KW"/>
</dbReference>
<keyword evidence="7" id="KW-1185">Reference proteome</keyword>
<organism evidence="6 7">
    <name type="scientific">Granulimonas faecalis</name>
    <dbReference type="NCBI Taxonomy" id="2894155"/>
    <lineage>
        <taxon>Bacteria</taxon>
        <taxon>Bacillati</taxon>
        <taxon>Actinomycetota</taxon>
        <taxon>Coriobacteriia</taxon>
        <taxon>Coriobacteriales</taxon>
        <taxon>Kribbibacteriaceae</taxon>
        <taxon>Granulimonas</taxon>
    </lineage>
</organism>
<proteinExistence type="inferred from homology"/>
<dbReference type="Proteomes" id="UP001055025">
    <property type="component" value="Unassembled WGS sequence"/>
</dbReference>
<dbReference type="AlphaFoldDB" id="A0AAV5B6N4"/>
<keyword evidence="3" id="KW-0328">Glycosyltransferase</keyword>
<comment type="similarity">
    <text evidence="2">Belongs to the glycosyltransferase 2 family.</text>
</comment>
<evidence type="ECO:0000313" key="7">
    <source>
        <dbReference type="Proteomes" id="UP001055025"/>
    </source>
</evidence>
<reference evidence="6" key="1">
    <citation type="journal article" date="2022" name="Int. J. Syst. Evol. Microbiol.">
        <title>Granulimonas faecalis gen. nov., sp. nov., and Leptogranulimonas caecicola gen. nov., sp. nov., novel lactate-producing Atopobiaceae bacteria isolated from mouse intestines, and an emended description of the family Atopobiaceae.</title>
        <authorList>
            <person name="Morinaga K."/>
            <person name="Kusada H."/>
            <person name="Sakamoto S."/>
            <person name="Murakami T."/>
            <person name="Toyoda A."/>
            <person name="Mori H."/>
            <person name="Meng X.Y."/>
            <person name="Takashino M."/>
            <person name="Murotomi K."/>
            <person name="Tamaki H."/>
        </authorList>
    </citation>
    <scope>NUCLEOTIDE SEQUENCE</scope>
    <source>
        <strain evidence="6">OPF53</strain>
    </source>
</reference>
<evidence type="ECO:0000256" key="4">
    <source>
        <dbReference type="ARBA" id="ARBA00022679"/>
    </source>
</evidence>
<evidence type="ECO:0000256" key="2">
    <source>
        <dbReference type="ARBA" id="ARBA00006739"/>
    </source>
</evidence>